<dbReference type="InterPro" id="IPR000620">
    <property type="entry name" value="EamA_dom"/>
</dbReference>
<proteinExistence type="predicted"/>
<feature type="transmembrane region" description="Helical" evidence="1">
    <location>
        <begin position="211"/>
        <end position="230"/>
    </location>
</feature>
<evidence type="ECO:0000259" key="2">
    <source>
        <dbReference type="Pfam" id="PF00892"/>
    </source>
</evidence>
<feature type="domain" description="EamA" evidence="2">
    <location>
        <begin position="157"/>
        <end position="279"/>
    </location>
</feature>
<dbReference type="PANTHER" id="PTHR22911:SF103">
    <property type="entry name" value="BLR2811 PROTEIN"/>
    <property type="match status" value="1"/>
</dbReference>
<reference evidence="3" key="1">
    <citation type="submission" date="2019-09" db="EMBL/GenBank/DDBJ databases">
        <title>Characterisation of the sponge microbiome using genome-centric metagenomics.</title>
        <authorList>
            <person name="Engelberts J.P."/>
            <person name="Robbins S.J."/>
            <person name="De Goeij J.M."/>
            <person name="Aranda M."/>
            <person name="Bell S.C."/>
            <person name="Webster N.S."/>
        </authorList>
    </citation>
    <scope>NUCLEOTIDE SEQUENCE</scope>
    <source>
        <strain evidence="3">SB0664_bin_43</strain>
    </source>
</reference>
<keyword evidence="1" id="KW-0472">Membrane</keyword>
<dbReference type="EMBL" id="VXRY01000307">
    <property type="protein sequence ID" value="MXY33985.1"/>
    <property type="molecule type" value="Genomic_DNA"/>
</dbReference>
<protein>
    <submittedName>
        <fullName evidence="3">DMT family transporter</fullName>
    </submittedName>
</protein>
<feature type="transmembrane region" description="Helical" evidence="1">
    <location>
        <begin position="264"/>
        <end position="286"/>
    </location>
</feature>
<gene>
    <name evidence="3" type="ORF">F4Y60_07815</name>
</gene>
<keyword evidence="1" id="KW-1133">Transmembrane helix</keyword>
<feature type="transmembrane region" description="Helical" evidence="1">
    <location>
        <begin position="242"/>
        <end position="258"/>
    </location>
</feature>
<feature type="transmembrane region" description="Helical" evidence="1">
    <location>
        <begin position="127"/>
        <end position="145"/>
    </location>
</feature>
<keyword evidence="1" id="KW-0812">Transmembrane</keyword>
<feature type="transmembrane region" description="Helical" evidence="1">
    <location>
        <begin position="37"/>
        <end position="55"/>
    </location>
</feature>
<dbReference type="SUPFAM" id="SSF103481">
    <property type="entry name" value="Multidrug resistance efflux transporter EmrE"/>
    <property type="match status" value="2"/>
</dbReference>
<evidence type="ECO:0000256" key="1">
    <source>
        <dbReference type="SAM" id="Phobius"/>
    </source>
</evidence>
<dbReference type="AlphaFoldDB" id="A0A6B0Y0Q9"/>
<organism evidence="3">
    <name type="scientific">Boseongicola sp. SB0664_bin_43</name>
    <dbReference type="NCBI Taxonomy" id="2604844"/>
    <lineage>
        <taxon>Bacteria</taxon>
        <taxon>Pseudomonadati</taxon>
        <taxon>Pseudomonadota</taxon>
        <taxon>Alphaproteobacteria</taxon>
        <taxon>Rhodobacterales</taxon>
        <taxon>Paracoccaceae</taxon>
        <taxon>Boseongicola</taxon>
    </lineage>
</organism>
<dbReference type="InterPro" id="IPR037185">
    <property type="entry name" value="EmrE-like"/>
</dbReference>
<feature type="domain" description="EamA" evidence="2">
    <location>
        <begin position="8"/>
        <end position="142"/>
    </location>
</feature>
<evidence type="ECO:0000313" key="3">
    <source>
        <dbReference type="EMBL" id="MXY33985.1"/>
    </source>
</evidence>
<dbReference type="PANTHER" id="PTHR22911">
    <property type="entry name" value="ACYL-MALONYL CONDENSING ENZYME-RELATED"/>
    <property type="match status" value="1"/>
</dbReference>
<dbReference type="Pfam" id="PF00892">
    <property type="entry name" value="EamA"/>
    <property type="match status" value="2"/>
</dbReference>
<feature type="transmembrane region" description="Helical" evidence="1">
    <location>
        <begin position="101"/>
        <end position="120"/>
    </location>
</feature>
<feature type="transmembrane region" description="Helical" evidence="1">
    <location>
        <begin position="75"/>
        <end position="95"/>
    </location>
</feature>
<accession>A0A6B0Y0Q9</accession>
<feature type="transmembrane region" description="Helical" evidence="1">
    <location>
        <begin position="181"/>
        <end position="199"/>
    </location>
</feature>
<dbReference type="GO" id="GO:0016020">
    <property type="term" value="C:membrane"/>
    <property type="evidence" value="ECO:0007669"/>
    <property type="project" value="InterPro"/>
</dbReference>
<sequence length="291" mass="31818">MTSQSNRNGILVMIATTFVFAAQDGISQHLAVTYNTFMVVMIRYWFFAAFVIAIASRRPGGVRATATTSQPALQILRGLLLAGEICVAVFGFTLLGLVESHAIFAMYPLIVIALAGPLLGERAGWRRWLAVLAGFLGMLIILQPGTGVFRAVAVIPFISAFMFALYSLATRYAARRDNAATSFFWTGVVGAVAMTFAGLPNWEWMKPGDWLWMLALCTTGVFGHWLLIRCYELAEAGAVQPFAYFHQVFAALIGIVVFNEALKANVALGAMVILAAGVFALWRAYVRKRDD</sequence>
<feature type="transmembrane region" description="Helical" evidence="1">
    <location>
        <begin position="151"/>
        <end position="169"/>
    </location>
</feature>
<comment type="caution">
    <text evidence="3">The sequence shown here is derived from an EMBL/GenBank/DDBJ whole genome shotgun (WGS) entry which is preliminary data.</text>
</comment>
<name>A0A6B0Y0Q9_9RHOB</name>